<gene>
    <name evidence="2" type="ORF">I6I88_10910</name>
    <name evidence="3" type="ORF">NCTC11179_01487</name>
</gene>
<dbReference type="Proteomes" id="UP000255024">
    <property type="component" value="Unassembled WGS sequence"/>
</dbReference>
<keyword evidence="1" id="KW-0812">Transmembrane</keyword>
<dbReference type="GeneID" id="93528168"/>
<dbReference type="Proteomes" id="UP000596202">
    <property type="component" value="Chromosome"/>
</dbReference>
<evidence type="ECO:0000313" key="5">
    <source>
        <dbReference type="Proteomes" id="UP000596202"/>
    </source>
</evidence>
<protein>
    <submittedName>
        <fullName evidence="3">Uncharacterized protein</fullName>
    </submittedName>
</protein>
<dbReference type="EMBL" id="UGQL01000001">
    <property type="protein sequence ID" value="STZ27949.1"/>
    <property type="molecule type" value="Genomic_DNA"/>
</dbReference>
<evidence type="ECO:0000313" key="3">
    <source>
        <dbReference type="EMBL" id="STZ27949.1"/>
    </source>
</evidence>
<evidence type="ECO:0000313" key="2">
    <source>
        <dbReference type="EMBL" id="QQT98727.1"/>
    </source>
</evidence>
<feature type="transmembrane region" description="Helical" evidence="1">
    <location>
        <begin position="37"/>
        <end position="56"/>
    </location>
</feature>
<keyword evidence="1" id="KW-0472">Membrane</keyword>
<accession>A0A378RNL7</accession>
<evidence type="ECO:0000313" key="4">
    <source>
        <dbReference type="Proteomes" id="UP000255024"/>
    </source>
</evidence>
<proteinExistence type="predicted"/>
<reference evidence="2 5" key="2">
    <citation type="submission" date="2021-01" db="EMBL/GenBank/DDBJ databases">
        <title>FDA dAtabase for Regulatory Grade micrObial Sequences (FDA-ARGOS): Supporting development and validation of Infectious Disease Dx tests.</title>
        <authorList>
            <person name="Sproer C."/>
            <person name="Gronow S."/>
            <person name="Severitt S."/>
            <person name="Schroder I."/>
            <person name="Tallon L."/>
            <person name="Sadzewicz L."/>
            <person name="Zhao X."/>
            <person name="Boylan J."/>
            <person name="Ott S."/>
            <person name="Bowen H."/>
            <person name="Vavikolanu K."/>
            <person name="Mehta A."/>
            <person name="Aluvathingal J."/>
            <person name="Nadendla S."/>
            <person name="Lowell S."/>
            <person name="Myers T."/>
            <person name="Yan Y."/>
            <person name="Sichtig H."/>
        </authorList>
    </citation>
    <scope>NUCLEOTIDE SEQUENCE [LARGE SCALE GENOMIC DNA]</scope>
    <source>
        <strain evidence="2 5">FDAARGOS_1131</strain>
    </source>
</reference>
<dbReference type="OrthoDB" id="9954186at2"/>
<name>A0A378RNL7_MYROD</name>
<organism evidence="3 4">
    <name type="scientific">Myroides odoratus</name>
    <name type="common">Flavobacterium odoratum</name>
    <dbReference type="NCBI Taxonomy" id="256"/>
    <lineage>
        <taxon>Bacteria</taxon>
        <taxon>Pseudomonadati</taxon>
        <taxon>Bacteroidota</taxon>
        <taxon>Flavobacteriia</taxon>
        <taxon>Flavobacteriales</taxon>
        <taxon>Flavobacteriaceae</taxon>
        <taxon>Myroides</taxon>
    </lineage>
</organism>
<evidence type="ECO:0000256" key="1">
    <source>
        <dbReference type="SAM" id="Phobius"/>
    </source>
</evidence>
<dbReference type="AlphaFoldDB" id="A0A378RNL7"/>
<feature type="transmembrane region" description="Helical" evidence="1">
    <location>
        <begin position="12"/>
        <end position="31"/>
    </location>
</feature>
<sequence length="164" mass="20260">MVYFFYFKRIVAIQFFITLLYLGSLCFLIYYQPAFLLVLFLLLYLVIGFDFLMCEWRNCYLAYKKKPILEIREDYFIDHRLNLIIHWKDVSKVEIKHLKSDYYAVVYQLRNEGVIKRQLRKFYQKWRYNLLGAMWYSAFHLVQIKTAKNELFECMEQYQKEANE</sequence>
<keyword evidence="1" id="KW-1133">Transmembrane helix</keyword>
<reference evidence="3 4" key="1">
    <citation type="submission" date="2018-06" db="EMBL/GenBank/DDBJ databases">
        <authorList>
            <consortium name="Pathogen Informatics"/>
            <person name="Doyle S."/>
        </authorList>
    </citation>
    <scope>NUCLEOTIDE SEQUENCE [LARGE SCALE GENOMIC DNA]</scope>
    <source>
        <strain evidence="3 4">NCTC11179</strain>
    </source>
</reference>
<keyword evidence="4" id="KW-1185">Reference proteome</keyword>
<dbReference type="RefSeq" id="WP_006264790.1">
    <property type="nucleotide sequence ID" value="NZ_CP068107.1"/>
</dbReference>
<dbReference type="EMBL" id="CP068108">
    <property type="protein sequence ID" value="QQT98727.1"/>
    <property type="molecule type" value="Genomic_DNA"/>
</dbReference>